<dbReference type="GO" id="GO:0044205">
    <property type="term" value="P:'de novo' UMP biosynthetic process"/>
    <property type="evidence" value="ECO:0007669"/>
    <property type="project" value="UniProtKB-UniRule"/>
</dbReference>
<evidence type="ECO:0000256" key="1">
    <source>
        <dbReference type="ARBA" id="ARBA00004889"/>
    </source>
</evidence>
<dbReference type="UniPathway" id="UPA00070">
    <property type="reaction ID" value="UER00119"/>
</dbReference>
<evidence type="ECO:0000256" key="4">
    <source>
        <dbReference type="ARBA" id="ARBA00022679"/>
    </source>
</evidence>
<reference evidence="9 10" key="1">
    <citation type="submission" date="2017-06" db="EMBL/GenBank/DDBJ databases">
        <title>Novel microbial phyla capable of carbon fixation and sulfur reduction in deep-sea sediments.</title>
        <authorList>
            <person name="Huang J."/>
            <person name="Baker B."/>
            <person name="Wang Y."/>
        </authorList>
    </citation>
    <scope>NUCLEOTIDE SEQUENCE [LARGE SCALE GENOMIC DNA]</scope>
    <source>
        <strain evidence="9">B3_TA06</strain>
    </source>
</reference>
<dbReference type="Pfam" id="PF00156">
    <property type="entry name" value="Pribosyltran"/>
    <property type="match status" value="1"/>
</dbReference>
<feature type="binding site" description="in other chain" evidence="7">
    <location>
        <begin position="107"/>
        <end position="115"/>
    </location>
    <ligand>
        <name>5-phospho-alpha-D-ribose 1-diphosphate</name>
        <dbReference type="ChEBI" id="CHEBI:58017"/>
        <note>ligand shared between dimeric partners</note>
    </ligand>
</feature>
<evidence type="ECO:0000256" key="7">
    <source>
        <dbReference type="HAMAP-Rule" id="MF_01208"/>
    </source>
</evidence>
<name>A0A532VBA1_UNCT6</name>
<dbReference type="EC" id="2.4.2.10" evidence="2 7"/>
<evidence type="ECO:0000256" key="6">
    <source>
        <dbReference type="ARBA" id="ARBA00022975"/>
    </source>
</evidence>
<dbReference type="Proteomes" id="UP000317778">
    <property type="component" value="Unassembled WGS sequence"/>
</dbReference>
<keyword evidence="4 7" id="KW-0808">Transferase</keyword>
<feature type="domain" description="Phosphoribosyltransferase" evidence="8">
    <location>
        <begin position="53"/>
        <end position="148"/>
    </location>
</feature>
<dbReference type="InterPro" id="IPR029057">
    <property type="entry name" value="PRTase-like"/>
</dbReference>
<dbReference type="InterPro" id="IPR023031">
    <property type="entry name" value="OPRT"/>
</dbReference>
<comment type="function">
    <text evidence="7">Catalyzes the transfer of a ribosyl phosphate group from 5-phosphoribose 1-diphosphate to orotate, leading to the formation of orotidine monophosphate (OMP).</text>
</comment>
<dbReference type="GO" id="GO:0019856">
    <property type="term" value="P:pyrimidine nucleobase biosynthetic process"/>
    <property type="evidence" value="ECO:0007669"/>
    <property type="project" value="InterPro"/>
</dbReference>
<dbReference type="GO" id="GO:0004588">
    <property type="term" value="F:orotate phosphoribosyltransferase activity"/>
    <property type="evidence" value="ECO:0007669"/>
    <property type="project" value="UniProtKB-UniRule"/>
</dbReference>
<organism evidence="9 10">
    <name type="scientific">candidate division TA06 bacterium B3_TA06</name>
    <dbReference type="NCBI Taxonomy" id="2012487"/>
    <lineage>
        <taxon>Bacteria</taxon>
        <taxon>Bacteria division TA06</taxon>
    </lineage>
</organism>
<dbReference type="HAMAP" id="MF_01208">
    <property type="entry name" value="PyrE"/>
    <property type="match status" value="1"/>
</dbReference>
<dbReference type="Gene3D" id="3.40.50.2020">
    <property type="match status" value="1"/>
</dbReference>
<comment type="caution">
    <text evidence="9">The sequence shown here is derived from an EMBL/GenBank/DDBJ whole genome shotgun (WGS) entry which is preliminary data.</text>
</comment>
<comment type="cofactor">
    <cofactor evidence="7">
        <name>Mg(2+)</name>
        <dbReference type="ChEBI" id="CHEBI:18420"/>
    </cofactor>
</comment>
<feature type="binding site" description="in other chain" evidence="7">
    <location>
        <position position="83"/>
    </location>
    <ligand>
        <name>5-phospho-alpha-D-ribose 1-diphosphate</name>
        <dbReference type="ChEBI" id="CHEBI:58017"/>
        <note>ligand shared between dimeric partners</note>
    </ligand>
</feature>
<dbReference type="PANTHER" id="PTHR19278:SF9">
    <property type="entry name" value="URIDINE 5'-MONOPHOSPHATE SYNTHASE"/>
    <property type="match status" value="1"/>
</dbReference>
<feature type="binding site" evidence="7">
    <location>
        <position position="111"/>
    </location>
    <ligand>
        <name>orotate</name>
        <dbReference type="ChEBI" id="CHEBI:30839"/>
    </ligand>
</feature>
<keyword evidence="3 7" id="KW-0328">Glycosyltransferase</keyword>
<comment type="caution">
    <text evidence="7">Lacks conserved residue(s) required for the propagation of feature annotation.</text>
</comment>
<dbReference type="CDD" id="cd06223">
    <property type="entry name" value="PRTases_typeI"/>
    <property type="match status" value="1"/>
</dbReference>
<evidence type="ECO:0000313" key="9">
    <source>
        <dbReference type="EMBL" id="TKJ44451.1"/>
    </source>
</evidence>
<dbReference type="InterPro" id="IPR006273">
    <property type="entry name" value="Orotate_PRibTrfase_bac"/>
</dbReference>
<evidence type="ECO:0000256" key="3">
    <source>
        <dbReference type="ARBA" id="ARBA00022676"/>
    </source>
</evidence>
<keyword evidence="6 7" id="KW-0665">Pyrimidine biosynthesis</keyword>
<comment type="subunit">
    <text evidence="7">Homodimer.</text>
</comment>
<dbReference type="NCBIfam" id="TIGR01367">
    <property type="entry name" value="pyrE_Therm"/>
    <property type="match status" value="1"/>
</dbReference>
<dbReference type="GO" id="GO:0000287">
    <property type="term" value="F:magnesium ion binding"/>
    <property type="evidence" value="ECO:0007669"/>
    <property type="project" value="UniProtKB-UniRule"/>
</dbReference>
<dbReference type="InterPro" id="IPR000836">
    <property type="entry name" value="PRTase_dom"/>
</dbReference>
<gene>
    <name evidence="7" type="primary">pyrE</name>
    <name evidence="9" type="ORF">CEE36_00225</name>
</gene>
<comment type="catalytic activity">
    <reaction evidence="7">
        <text>orotidine 5'-phosphate + diphosphate = orotate + 5-phospho-alpha-D-ribose 1-diphosphate</text>
        <dbReference type="Rhea" id="RHEA:10380"/>
        <dbReference type="ChEBI" id="CHEBI:30839"/>
        <dbReference type="ChEBI" id="CHEBI:33019"/>
        <dbReference type="ChEBI" id="CHEBI:57538"/>
        <dbReference type="ChEBI" id="CHEBI:58017"/>
        <dbReference type="EC" id="2.4.2.10"/>
    </reaction>
</comment>
<keyword evidence="5 7" id="KW-0460">Magnesium</keyword>
<accession>A0A532VBA1</accession>
<evidence type="ECO:0000256" key="5">
    <source>
        <dbReference type="ARBA" id="ARBA00022842"/>
    </source>
</evidence>
<feature type="binding site" evidence="7">
    <location>
        <position position="139"/>
    </location>
    <ligand>
        <name>orotate</name>
        <dbReference type="ChEBI" id="CHEBI:30839"/>
    </ligand>
</feature>
<evidence type="ECO:0000256" key="2">
    <source>
        <dbReference type="ARBA" id="ARBA00011971"/>
    </source>
</evidence>
<dbReference type="EMBL" id="NJBO01000001">
    <property type="protein sequence ID" value="TKJ44451.1"/>
    <property type="molecule type" value="Genomic_DNA"/>
</dbReference>
<evidence type="ECO:0000313" key="10">
    <source>
        <dbReference type="Proteomes" id="UP000317778"/>
    </source>
</evidence>
<evidence type="ECO:0000259" key="8">
    <source>
        <dbReference type="Pfam" id="PF00156"/>
    </source>
</evidence>
<dbReference type="PANTHER" id="PTHR19278">
    <property type="entry name" value="OROTATE PHOSPHORIBOSYLTRANSFERASE"/>
    <property type="match status" value="1"/>
</dbReference>
<proteinExistence type="inferred from homology"/>
<protein>
    <recommendedName>
        <fullName evidence="2 7">Orotate phosphoribosyltransferase</fullName>
        <shortName evidence="7">OPRT</shortName>
        <shortName evidence="7">OPRTase</shortName>
        <ecNumber evidence="2 7">2.4.2.10</ecNumber>
    </recommendedName>
</protein>
<sequence>MLAKKCGAVKEGHFLLTSGLHSGVYVEKFHLLEYPEILSEFVEALLPKLEGPFDRVVGPALGGMIVAYEVASQLGIPASYAEKGPDEEFVIRRGHGVSKGERVLVVDDVMTTGGSVRKTIAAVRERGGEIARVGVLVDRAADPPRDFSYVSALRYILPAYKPEECPLCAKDLPLLRLGGSS</sequence>
<comment type="similarity">
    <text evidence="7">Belongs to the purine/pyrimidine phosphoribosyltransferase family. PyrE subfamily.</text>
</comment>
<comment type="pathway">
    <text evidence="1 7">Pyrimidine metabolism; UMP biosynthesis via de novo pathway; UMP from orotate: step 1/2.</text>
</comment>
<dbReference type="AlphaFoldDB" id="A0A532VBA1"/>
<dbReference type="SUPFAM" id="SSF53271">
    <property type="entry name" value="PRTase-like"/>
    <property type="match status" value="1"/>
</dbReference>